<sequence>MPAALTTSSSSEREARSSSIYWEASAPEENGRLRVIRQHTSSVVVPLRKQASLSMLRHRRPASDNSPAFLSSSPSCLPLSPISTYSHTSWSGSSNTPDRLSPITPEFNMSPTASIACANDTPVTTFLTHFYDVDSKIAYDPRLTHLSAIEDLGPNYDTRELWNKRLPSLPGESIGEGDKSFKTIGPPVHDSECSPEEMQLCPALTRKIDSLSPFSEIRTTPRATRRFGRDFGVSIDGQLLPSGRLLQYIDPPESPRVIEETIESITALTASNELSALNKFPRPPSIARESVNLLTEEETSAVKEFLRVWGSHARGGPPTTSEQVSAPPALVTIRDVDARDSDEYSWEAAEDEEGEADLSMRCSTLLDQVSMMVGLPSNSEEEYTSTNPSALTRDPYNAREDNRLRSHSDVARRSSCGTNKGLLGYQTTNIAGDMNTSDERRAQKSLAVERDLVAVANTPQHHLSHGPTSRSDSPRQAKVERSPRCVRVPVVLAQENETLADEHFQGIPVSRDNSLDIVDTHNVSLRRWGQVFELQPKAFASNHSSESITPESSRPGRNVRPPPSPVTKPTSALDRLELSLSKLKSHAPLSQPQCRIFTEDDTANLPHKGSFFKRERRPSLPAVTGMRTLTKKHQSSMPLSNAGATGSSGRGSLRDRHFSSPVHQSVPYLPYPPLHVPDFPDTLRAPPRLELYDPFGRRGGFDKQCTFSDDHIPTMHSFMDMDMGVENKHSSRRASARTSIGSQKMKRLGKAASRLSQGVVAWGKNLTTKKVHD</sequence>
<keyword evidence="2" id="KW-1185">Reference proteome</keyword>
<dbReference type="Proteomes" id="UP000790377">
    <property type="component" value="Unassembled WGS sequence"/>
</dbReference>
<reference evidence="1" key="1">
    <citation type="journal article" date="2021" name="New Phytol.">
        <title>Evolutionary innovations through gain and loss of genes in the ectomycorrhizal Boletales.</title>
        <authorList>
            <person name="Wu G."/>
            <person name="Miyauchi S."/>
            <person name="Morin E."/>
            <person name="Kuo A."/>
            <person name="Drula E."/>
            <person name="Varga T."/>
            <person name="Kohler A."/>
            <person name="Feng B."/>
            <person name="Cao Y."/>
            <person name="Lipzen A."/>
            <person name="Daum C."/>
            <person name="Hundley H."/>
            <person name="Pangilinan J."/>
            <person name="Johnson J."/>
            <person name="Barry K."/>
            <person name="LaButti K."/>
            <person name="Ng V."/>
            <person name="Ahrendt S."/>
            <person name="Min B."/>
            <person name="Choi I.G."/>
            <person name="Park H."/>
            <person name="Plett J.M."/>
            <person name="Magnuson J."/>
            <person name="Spatafora J.W."/>
            <person name="Nagy L.G."/>
            <person name="Henrissat B."/>
            <person name="Grigoriev I.V."/>
            <person name="Yang Z.L."/>
            <person name="Xu J."/>
            <person name="Martin F.M."/>
        </authorList>
    </citation>
    <scope>NUCLEOTIDE SEQUENCE</scope>
    <source>
        <strain evidence="1">ATCC 28755</strain>
    </source>
</reference>
<accession>A0ACB8AUQ9</accession>
<organism evidence="1 2">
    <name type="scientific">Hygrophoropsis aurantiaca</name>
    <dbReference type="NCBI Taxonomy" id="72124"/>
    <lineage>
        <taxon>Eukaryota</taxon>
        <taxon>Fungi</taxon>
        <taxon>Dikarya</taxon>
        <taxon>Basidiomycota</taxon>
        <taxon>Agaricomycotina</taxon>
        <taxon>Agaricomycetes</taxon>
        <taxon>Agaricomycetidae</taxon>
        <taxon>Boletales</taxon>
        <taxon>Coniophorineae</taxon>
        <taxon>Hygrophoropsidaceae</taxon>
        <taxon>Hygrophoropsis</taxon>
    </lineage>
</organism>
<evidence type="ECO:0000313" key="2">
    <source>
        <dbReference type="Proteomes" id="UP000790377"/>
    </source>
</evidence>
<evidence type="ECO:0000313" key="1">
    <source>
        <dbReference type="EMBL" id="KAH7916513.1"/>
    </source>
</evidence>
<gene>
    <name evidence="1" type="ORF">BJ138DRAFT_1108615</name>
</gene>
<comment type="caution">
    <text evidence="1">The sequence shown here is derived from an EMBL/GenBank/DDBJ whole genome shotgun (WGS) entry which is preliminary data.</text>
</comment>
<name>A0ACB8AUQ9_9AGAM</name>
<proteinExistence type="predicted"/>
<dbReference type="EMBL" id="MU267590">
    <property type="protein sequence ID" value="KAH7916513.1"/>
    <property type="molecule type" value="Genomic_DNA"/>
</dbReference>
<protein>
    <submittedName>
        <fullName evidence="1">Uncharacterized protein</fullName>
    </submittedName>
</protein>